<feature type="compositionally biased region" description="Polar residues" evidence="1">
    <location>
        <begin position="47"/>
        <end position="59"/>
    </location>
</feature>
<evidence type="ECO:0000256" key="1">
    <source>
        <dbReference type="SAM" id="MobiDB-lite"/>
    </source>
</evidence>
<keyword evidence="2" id="KW-0812">Transmembrane</keyword>
<accession>A0A7S1Y464</accession>
<gene>
    <name evidence="3" type="ORF">GOCE00092_LOCUS4619</name>
</gene>
<keyword evidence="2" id="KW-1133">Transmembrane helix</keyword>
<name>A0A7S1Y464_9STRA</name>
<dbReference type="EMBL" id="HBGK01008864">
    <property type="protein sequence ID" value="CAD9275711.1"/>
    <property type="molecule type" value="Transcribed_RNA"/>
</dbReference>
<keyword evidence="2" id="KW-0472">Membrane</keyword>
<reference evidence="3" key="1">
    <citation type="submission" date="2021-01" db="EMBL/GenBank/DDBJ databases">
        <authorList>
            <person name="Corre E."/>
            <person name="Pelletier E."/>
            <person name="Niang G."/>
            <person name="Scheremetjew M."/>
            <person name="Finn R."/>
            <person name="Kale V."/>
            <person name="Holt S."/>
            <person name="Cochrane G."/>
            <person name="Meng A."/>
            <person name="Brown T."/>
            <person name="Cohen L."/>
        </authorList>
    </citation>
    <scope>NUCLEOTIDE SEQUENCE</scope>
    <source>
        <strain evidence="3">CCMP 410</strain>
    </source>
</reference>
<protein>
    <submittedName>
        <fullName evidence="3">Uncharacterized protein</fullName>
    </submittedName>
</protein>
<sequence length="110" mass="12520">MLEVSLSMVAWMTVVIFQAIVHYGLIGNKRRQRRKSGGVKNDDNALEDTSSVETSNDMSTGPIDDEEEDDLFQQPEIQKLLSQTGCELMSSCRSERCIEERAHEQLQRTQ</sequence>
<evidence type="ECO:0000313" key="3">
    <source>
        <dbReference type="EMBL" id="CAD9275711.1"/>
    </source>
</evidence>
<proteinExistence type="predicted"/>
<organism evidence="3">
    <name type="scientific">Grammatophora oceanica</name>
    <dbReference type="NCBI Taxonomy" id="210454"/>
    <lineage>
        <taxon>Eukaryota</taxon>
        <taxon>Sar</taxon>
        <taxon>Stramenopiles</taxon>
        <taxon>Ochrophyta</taxon>
        <taxon>Bacillariophyta</taxon>
        <taxon>Fragilariophyceae</taxon>
        <taxon>Fragilariophycidae</taxon>
        <taxon>Rhabdonematales</taxon>
        <taxon>Grammatophoraceae</taxon>
        <taxon>Grammatophora</taxon>
    </lineage>
</organism>
<feature type="transmembrane region" description="Helical" evidence="2">
    <location>
        <begin position="6"/>
        <end position="26"/>
    </location>
</feature>
<feature type="region of interest" description="Disordered" evidence="1">
    <location>
        <begin position="29"/>
        <end position="72"/>
    </location>
</feature>
<dbReference type="AlphaFoldDB" id="A0A7S1Y464"/>
<evidence type="ECO:0000256" key="2">
    <source>
        <dbReference type="SAM" id="Phobius"/>
    </source>
</evidence>